<dbReference type="SUPFAM" id="SSF102110">
    <property type="entry name" value="(2r)-phospho-3-sulfolactate synthase ComA"/>
    <property type="match status" value="1"/>
</dbReference>
<dbReference type="GO" id="GO:0050532">
    <property type="term" value="F:2-phosphosulfolactate phosphatase activity"/>
    <property type="evidence" value="ECO:0007669"/>
    <property type="project" value="UniProtKB-EC"/>
</dbReference>
<proteinExistence type="inferred from homology"/>
<comment type="catalytic activity">
    <reaction evidence="8">
        <text>(2R)-O-phospho-3-sulfolactate + H2O = (2R)-3-sulfolactate + phosphate</text>
        <dbReference type="Rhea" id="RHEA:23416"/>
        <dbReference type="ChEBI" id="CHEBI:15377"/>
        <dbReference type="ChEBI" id="CHEBI:15597"/>
        <dbReference type="ChEBI" id="CHEBI:43474"/>
        <dbReference type="ChEBI" id="CHEBI:58738"/>
        <dbReference type="EC" id="3.1.3.71"/>
    </reaction>
</comment>
<sequence>MNEILNKLGLPQGSSKPRSTGLTMVLDKSLGIHGAIDLVETGADYIDTIKFGWGTCALYPGDVLTKKIKIYRDAGINVCPGGTFIESIFEFADVDTMLDLLKDLGFNAIEVSNGIHPSMTLSDKQAIIKKAVAKGFYTISEVGKKLPEEDRKMTYRHRVEEIKQDIESGVSKVIMEARESGTVGIFNADGRINSELAYELFRNVDPDSVLWEAPTKEQQVWLLQNIGSNVNIGNVSPLDVLSLESMRRGLRADTFRDFCKDSRRVFLELGVGGAIRAQRRGDVVVVVDALRASTTIEQCIAKGAKEVIPVISATDLVGEVTIGERGGSKLPNADYGNSPVLIGAENVNGMSVVISTTNGTECIMSATGKDSVVLVGALTNCSAVAQAAIEIAAKLGKSITLLAAGRNNQPAIEDRAAVTEIMKKIGNVTPRGVLEPFYSSELEKDFLESDSGINLVSLGYMEDVVFCSRIDISEAVPIFDGKRLIKYNPEMFQ</sequence>
<evidence type="ECO:0000313" key="10">
    <source>
        <dbReference type="Proteomes" id="UP000078476"/>
    </source>
</evidence>
<dbReference type="InterPro" id="IPR036702">
    <property type="entry name" value="ComB-like_sf"/>
</dbReference>
<protein>
    <recommendedName>
        <fullName evidence="5">Probable 2-phosphosulfolactate phosphatase</fullName>
        <ecNumber evidence="4">3.1.3.71</ecNumber>
    </recommendedName>
</protein>
<dbReference type="InterPro" id="IPR013785">
    <property type="entry name" value="Aldolase_TIM"/>
</dbReference>
<evidence type="ECO:0000256" key="4">
    <source>
        <dbReference type="ARBA" id="ARBA00012953"/>
    </source>
</evidence>
<dbReference type="PANTHER" id="PTHR37311:SF1">
    <property type="entry name" value="2-PHOSPHOSULFOLACTATE PHOSPHATASE-RELATED"/>
    <property type="match status" value="1"/>
</dbReference>
<dbReference type="Gene3D" id="3.90.1560.10">
    <property type="entry name" value="ComB-like"/>
    <property type="match status" value="1"/>
</dbReference>
<dbReference type="EMBL" id="LUUI01000022">
    <property type="protein sequence ID" value="OAI21036.1"/>
    <property type="molecule type" value="Genomic_DNA"/>
</dbReference>
<dbReference type="GO" id="GO:0000287">
    <property type="term" value="F:magnesium ion binding"/>
    <property type="evidence" value="ECO:0007669"/>
    <property type="project" value="InterPro"/>
</dbReference>
<dbReference type="Pfam" id="PF04029">
    <property type="entry name" value="2-ph_phosp"/>
    <property type="match status" value="1"/>
</dbReference>
<accession>A0A177NSL0</accession>
<dbReference type="AlphaFoldDB" id="A0A177NSL0"/>
<comment type="similarity">
    <text evidence="2">Belongs to the ComB family.</text>
</comment>
<comment type="similarity">
    <text evidence="3">Belongs to the phosphosulfolactate synthase family.</text>
</comment>
<dbReference type="InterPro" id="IPR003830">
    <property type="entry name" value="ComA_synth"/>
</dbReference>
<dbReference type="InterPro" id="IPR005238">
    <property type="entry name" value="ComB-like"/>
</dbReference>
<dbReference type="PANTHER" id="PTHR37311">
    <property type="entry name" value="2-PHOSPHOSULFOLACTATE PHOSPHATASE-RELATED"/>
    <property type="match status" value="1"/>
</dbReference>
<evidence type="ECO:0000256" key="7">
    <source>
        <dbReference type="ARBA" id="ARBA00022842"/>
    </source>
</evidence>
<dbReference type="GO" id="GO:0050545">
    <property type="term" value="F:sulfopyruvate decarboxylase activity"/>
    <property type="evidence" value="ECO:0007669"/>
    <property type="project" value="TreeGrafter"/>
</dbReference>
<dbReference type="InterPro" id="IPR036112">
    <property type="entry name" value="ComA_synth_sf"/>
</dbReference>
<dbReference type="STRING" id="980561.A1359_02480"/>
<evidence type="ECO:0000256" key="1">
    <source>
        <dbReference type="ARBA" id="ARBA00001946"/>
    </source>
</evidence>
<organism evidence="9 10">
    <name type="scientific">Methylomonas lenta</name>
    <dbReference type="NCBI Taxonomy" id="980561"/>
    <lineage>
        <taxon>Bacteria</taxon>
        <taxon>Pseudomonadati</taxon>
        <taxon>Pseudomonadota</taxon>
        <taxon>Gammaproteobacteria</taxon>
        <taxon>Methylococcales</taxon>
        <taxon>Methylococcaceae</taxon>
        <taxon>Methylomonas</taxon>
    </lineage>
</organism>
<dbReference type="Proteomes" id="UP000078476">
    <property type="component" value="Unassembled WGS sequence"/>
</dbReference>
<name>A0A177NSL0_9GAMM</name>
<dbReference type="Pfam" id="PF02679">
    <property type="entry name" value="ComA"/>
    <property type="match status" value="1"/>
</dbReference>
<comment type="cofactor">
    <cofactor evidence="1">
        <name>Mg(2+)</name>
        <dbReference type="ChEBI" id="CHEBI:18420"/>
    </cofactor>
</comment>
<dbReference type="Gene3D" id="3.20.20.70">
    <property type="entry name" value="Aldolase class I"/>
    <property type="match status" value="1"/>
</dbReference>
<evidence type="ECO:0000313" key="9">
    <source>
        <dbReference type="EMBL" id="OAI21036.1"/>
    </source>
</evidence>
<keyword evidence="10" id="KW-1185">Reference proteome</keyword>
<keyword evidence="6" id="KW-0378">Hydrolase</keyword>
<keyword evidence="7" id="KW-0460">Magnesium</keyword>
<dbReference type="SUPFAM" id="SSF142823">
    <property type="entry name" value="ComB-like"/>
    <property type="match status" value="1"/>
</dbReference>
<dbReference type="OrthoDB" id="7809088at2"/>
<gene>
    <name evidence="9" type="ORF">A1359_02480</name>
</gene>
<evidence type="ECO:0000256" key="5">
    <source>
        <dbReference type="ARBA" id="ARBA00021948"/>
    </source>
</evidence>
<evidence type="ECO:0000256" key="3">
    <source>
        <dbReference type="ARBA" id="ARBA00010424"/>
    </source>
</evidence>
<dbReference type="EC" id="3.1.3.71" evidence="4"/>
<reference evidence="9 10" key="1">
    <citation type="submission" date="2016-03" db="EMBL/GenBank/DDBJ databases">
        <authorList>
            <person name="Ploux O."/>
        </authorList>
    </citation>
    <scope>NUCLEOTIDE SEQUENCE [LARGE SCALE GENOMIC DNA]</scope>
    <source>
        <strain evidence="9 10">R-45370</strain>
    </source>
</reference>
<evidence type="ECO:0000256" key="8">
    <source>
        <dbReference type="ARBA" id="ARBA00033711"/>
    </source>
</evidence>
<evidence type="ECO:0000256" key="6">
    <source>
        <dbReference type="ARBA" id="ARBA00022801"/>
    </source>
</evidence>
<comment type="caution">
    <text evidence="9">The sequence shown here is derived from an EMBL/GenBank/DDBJ whole genome shotgun (WGS) entry which is preliminary data.</text>
</comment>
<dbReference type="RefSeq" id="WP_066976901.1">
    <property type="nucleotide sequence ID" value="NZ_LUUI01000022.1"/>
</dbReference>
<evidence type="ECO:0000256" key="2">
    <source>
        <dbReference type="ARBA" id="ARBA00009997"/>
    </source>
</evidence>